<comment type="subcellular location">
    <subcellularLocation>
        <location evidence="1">Membrane</location>
        <topology evidence="1">Multi-pass membrane protein</topology>
    </subcellularLocation>
</comment>
<evidence type="ECO:0000256" key="4">
    <source>
        <dbReference type="ARBA" id="ARBA00022989"/>
    </source>
</evidence>
<protein>
    <recommendedName>
        <fullName evidence="7">Core Histone H2A/H2B/H3 domain-containing protein</fullName>
    </recommendedName>
</protein>
<proteinExistence type="inferred from homology"/>
<dbReference type="GO" id="GO:0005739">
    <property type="term" value="C:mitochondrion"/>
    <property type="evidence" value="ECO:0007669"/>
    <property type="project" value="TreeGrafter"/>
</dbReference>
<feature type="domain" description="Core Histone H2A/H2B/H3" evidence="7">
    <location>
        <begin position="64"/>
        <end position="129"/>
    </location>
</feature>
<evidence type="ECO:0000256" key="1">
    <source>
        <dbReference type="ARBA" id="ARBA00004141"/>
    </source>
</evidence>
<dbReference type="GO" id="GO:0003677">
    <property type="term" value="F:DNA binding"/>
    <property type="evidence" value="ECO:0007669"/>
    <property type="project" value="InterPro"/>
</dbReference>
<dbReference type="Gene3D" id="1.10.20.10">
    <property type="entry name" value="Histone, subunit A"/>
    <property type="match status" value="1"/>
</dbReference>
<reference evidence="8" key="2">
    <citation type="submission" date="2020-04" db="EMBL/GenBank/DDBJ databases">
        <authorList>
            <person name="Santos R.A.C."/>
            <person name="Steenwyk J.L."/>
            <person name="Rivero-Menendez O."/>
            <person name="Mead M.E."/>
            <person name="Silva L.P."/>
            <person name="Bastos R.W."/>
            <person name="Alastruey-Izquierdo A."/>
            <person name="Goldman G.H."/>
            <person name="Rokas A."/>
        </authorList>
    </citation>
    <scope>NUCLEOTIDE SEQUENCE</scope>
    <source>
        <strain evidence="8">CNM-CM6805</strain>
    </source>
</reference>
<evidence type="ECO:0000256" key="6">
    <source>
        <dbReference type="SAM" id="MobiDB-lite"/>
    </source>
</evidence>
<feature type="compositionally biased region" description="Low complexity" evidence="6">
    <location>
        <begin position="145"/>
        <end position="185"/>
    </location>
</feature>
<dbReference type="InterPro" id="IPR007248">
    <property type="entry name" value="Mpv17_PMP22"/>
</dbReference>
<evidence type="ECO:0000256" key="2">
    <source>
        <dbReference type="ARBA" id="ARBA00006824"/>
    </source>
</evidence>
<dbReference type="GO" id="GO:0016020">
    <property type="term" value="C:membrane"/>
    <property type="evidence" value="ECO:0007669"/>
    <property type="project" value="UniProtKB-SubCell"/>
</dbReference>
<accession>A0A8H4M5D7</accession>
<reference evidence="8" key="1">
    <citation type="journal article" date="2020" name="bioRxiv">
        <title>Genomic and phenotypic heterogeneity of clinical isolates of the human pathogens Aspergillus fumigatus, Aspergillus lentulus and Aspergillus fumigatiaffinis.</title>
        <authorList>
            <person name="dos Santos R.A.C."/>
            <person name="Steenwyk J.L."/>
            <person name="Rivero-Menendez O."/>
            <person name="Mead M.E."/>
            <person name="Silva L.P."/>
            <person name="Bastos R.W."/>
            <person name="Alastruey-Izquierdo A."/>
            <person name="Goldman G.H."/>
            <person name="Rokas A."/>
        </authorList>
    </citation>
    <scope>NUCLEOTIDE SEQUENCE</scope>
    <source>
        <strain evidence="8">CNM-CM6805</strain>
    </source>
</reference>
<feature type="compositionally biased region" description="Basic and acidic residues" evidence="6">
    <location>
        <begin position="120"/>
        <end position="134"/>
    </location>
</feature>
<dbReference type="EMBL" id="JAAAPX010000117">
    <property type="protein sequence ID" value="KAF4230352.1"/>
    <property type="molecule type" value="Genomic_DNA"/>
</dbReference>
<dbReference type="PANTHER" id="PTHR11266">
    <property type="entry name" value="PEROXISOMAL MEMBRANE PROTEIN 2, PXMP2 MPV17"/>
    <property type="match status" value="1"/>
</dbReference>
<dbReference type="InterPro" id="IPR007125">
    <property type="entry name" value="H2A/H2B/H3"/>
</dbReference>
<dbReference type="SUPFAM" id="SSF47113">
    <property type="entry name" value="Histone-fold"/>
    <property type="match status" value="1"/>
</dbReference>
<keyword evidence="5" id="KW-0472">Membrane</keyword>
<comment type="caution">
    <text evidence="8">The sequence shown here is derived from an EMBL/GenBank/DDBJ whole genome shotgun (WGS) entry which is preliminary data.</text>
</comment>
<feature type="region of interest" description="Disordered" evidence="6">
    <location>
        <begin position="240"/>
        <end position="269"/>
    </location>
</feature>
<evidence type="ECO:0000313" key="9">
    <source>
        <dbReference type="Proteomes" id="UP000653565"/>
    </source>
</evidence>
<dbReference type="InterPro" id="IPR009072">
    <property type="entry name" value="Histone-fold"/>
</dbReference>
<sequence length="431" mass="47570">MARFGVRPGRLMKSAPSWHRRRMRRLKGRRGLAIRQRCRRVLLPTPQGFRIIGGVERNTVGSSFLTSEYLFRRVVRQVCYDLGCPHLRIDKYAFQAMQEAAEFFLIREFKLAESARKHAGHQEIEVEDMRHHSSEASPNPVPEKNSTSANASPSSAPSSSTSSRSPNTSSPASTPSAASTPARSSSRTFFQAIQAGPIGRLAESYARVQQRRPYATQVVSSIVVYLCGDLSAQLLFPSDSPAQTSRAASEERPADSAEDGEDKAASSGGYDPLRTMRHLTVGVGSAIPSYNWFMFLHNNFNFQSKFLSILTKVSVQQAVFTPLFNTYFFSVHSLLAGASLEETFERLKVALPVSISNSVKLWPAVTAFSFMYVSPPFRSIFAGVIAVGWQTYLSWLNQKAAREVEAEMAESDHSSHVLVSGSISPSTTIKA</sequence>
<comment type="similarity">
    <text evidence="2">Belongs to the peroxisomal membrane protein PXMP2/4 family.</text>
</comment>
<gene>
    <name evidence="8" type="ORF">CNMCM6805_000751</name>
</gene>
<name>A0A8H4M5D7_9EURO</name>
<dbReference type="Pfam" id="PF04117">
    <property type="entry name" value="Mpv17_PMP22"/>
    <property type="match status" value="1"/>
</dbReference>
<evidence type="ECO:0000313" key="8">
    <source>
        <dbReference type="EMBL" id="KAF4230352.1"/>
    </source>
</evidence>
<dbReference type="AlphaFoldDB" id="A0A8H4M5D7"/>
<dbReference type="Pfam" id="PF00125">
    <property type="entry name" value="Histone"/>
    <property type="match status" value="1"/>
</dbReference>
<dbReference type="PANTHER" id="PTHR11266:SF113">
    <property type="entry name" value="MEMBRANE PROTEIN, MPV17_PMP22 FAMILY, PUTATIVE (AFU_ORTHOLOGUE AFUA_1G13840)-RELATED"/>
    <property type="match status" value="1"/>
</dbReference>
<evidence type="ECO:0000256" key="5">
    <source>
        <dbReference type="ARBA" id="ARBA00023136"/>
    </source>
</evidence>
<dbReference type="GO" id="GO:0046982">
    <property type="term" value="F:protein heterodimerization activity"/>
    <property type="evidence" value="ECO:0007669"/>
    <property type="project" value="InterPro"/>
</dbReference>
<dbReference type="Proteomes" id="UP000653565">
    <property type="component" value="Unassembled WGS sequence"/>
</dbReference>
<organism evidence="8 9">
    <name type="scientific">Aspergillus fumigatiaffinis</name>
    <dbReference type="NCBI Taxonomy" id="340414"/>
    <lineage>
        <taxon>Eukaryota</taxon>
        <taxon>Fungi</taxon>
        <taxon>Dikarya</taxon>
        <taxon>Ascomycota</taxon>
        <taxon>Pezizomycotina</taxon>
        <taxon>Eurotiomycetes</taxon>
        <taxon>Eurotiomycetidae</taxon>
        <taxon>Eurotiales</taxon>
        <taxon>Aspergillaceae</taxon>
        <taxon>Aspergillus</taxon>
        <taxon>Aspergillus subgen. Fumigati</taxon>
    </lineage>
</organism>
<keyword evidence="3" id="KW-0812">Transmembrane</keyword>
<evidence type="ECO:0000259" key="7">
    <source>
        <dbReference type="Pfam" id="PF00125"/>
    </source>
</evidence>
<keyword evidence="9" id="KW-1185">Reference proteome</keyword>
<keyword evidence="4" id="KW-1133">Transmembrane helix</keyword>
<evidence type="ECO:0000256" key="3">
    <source>
        <dbReference type="ARBA" id="ARBA00022692"/>
    </source>
</evidence>
<feature type="region of interest" description="Disordered" evidence="6">
    <location>
        <begin position="120"/>
        <end position="185"/>
    </location>
</feature>
<dbReference type="OrthoDB" id="430207at2759"/>